<dbReference type="Proteomes" id="UP001417504">
    <property type="component" value="Unassembled WGS sequence"/>
</dbReference>
<accession>A0AAP0F8A4</accession>
<dbReference type="GO" id="GO:0005576">
    <property type="term" value="C:extracellular region"/>
    <property type="evidence" value="ECO:0007669"/>
    <property type="project" value="UniProtKB-SubCell"/>
</dbReference>
<feature type="chain" id="PRO_5042662557" description="S-protein homolog" evidence="6">
    <location>
        <begin position="28"/>
        <end position="152"/>
    </location>
</feature>
<comment type="caution">
    <text evidence="7">The sequence shown here is derived from an EMBL/GenBank/DDBJ whole genome shotgun (WGS) entry which is preliminary data.</text>
</comment>
<dbReference type="PANTHER" id="PTHR31232:SF164">
    <property type="entry name" value="S-PROTEIN HOMOLOG"/>
    <property type="match status" value="1"/>
</dbReference>
<dbReference type="EMBL" id="JBBNAE010000008">
    <property type="protein sequence ID" value="KAK9102504.1"/>
    <property type="molecule type" value="Genomic_DNA"/>
</dbReference>
<keyword evidence="8" id="KW-1185">Reference proteome</keyword>
<dbReference type="AlphaFoldDB" id="A0AAP0F8A4"/>
<dbReference type="InterPro" id="IPR010264">
    <property type="entry name" value="Self-incomp_S1"/>
</dbReference>
<proteinExistence type="inferred from homology"/>
<evidence type="ECO:0000256" key="4">
    <source>
        <dbReference type="ARBA" id="ARBA00022525"/>
    </source>
</evidence>
<comment type="similarity">
    <text evidence="2 6">Belongs to the plant self-incompatibility (S1) protein family.</text>
</comment>
<protein>
    <recommendedName>
        <fullName evidence="6">S-protein homolog</fullName>
    </recommendedName>
</protein>
<name>A0AAP0F8A4_9MAGN</name>
<organism evidence="7 8">
    <name type="scientific">Stephania japonica</name>
    <dbReference type="NCBI Taxonomy" id="461633"/>
    <lineage>
        <taxon>Eukaryota</taxon>
        <taxon>Viridiplantae</taxon>
        <taxon>Streptophyta</taxon>
        <taxon>Embryophyta</taxon>
        <taxon>Tracheophyta</taxon>
        <taxon>Spermatophyta</taxon>
        <taxon>Magnoliopsida</taxon>
        <taxon>Ranunculales</taxon>
        <taxon>Menispermaceae</taxon>
        <taxon>Menispermoideae</taxon>
        <taxon>Cissampelideae</taxon>
        <taxon>Stephania</taxon>
    </lineage>
</organism>
<evidence type="ECO:0000313" key="7">
    <source>
        <dbReference type="EMBL" id="KAK9102504.1"/>
    </source>
</evidence>
<comment type="subcellular location">
    <subcellularLocation>
        <location evidence="1 6">Secreted</location>
    </subcellularLocation>
</comment>
<evidence type="ECO:0000256" key="2">
    <source>
        <dbReference type="ARBA" id="ARBA00005581"/>
    </source>
</evidence>
<evidence type="ECO:0000313" key="8">
    <source>
        <dbReference type="Proteomes" id="UP001417504"/>
    </source>
</evidence>
<keyword evidence="3 6" id="KW-0713">Self-incompatibility</keyword>
<keyword evidence="5 6" id="KW-0732">Signal</keyword>
<dbReference type="GO" id="GO:0060320">
    <property type="term" value="P:rejection of self pollen"/>
    <property type="evidence" value="ECO:0007669"/>
    <property type="project" value="UniProtKB-KW"/>
</dbReference>
<evidence type="ECO:0000256" key="6">
    <source>
        <dbReference type="RuleBase" id="RU367044"/>
    </source>
</evidence>
<gene>
    <name evidence="7" type="ORF">Sjap_019758</name>
</gene>
<keyword evidence="4 6" id="KW-0964">Secreted</keyword>
<dbReference type="PANTHER" id="PTHR31232">
    <property type="match status" value="1"/>
</dbReference>
<feature type="signal peptide" evidence="6">
    <location>
        <begin position="1"/>
        <end position="27"/>
    </location>
</feature>
<evidence type="ECO:0000256" key="5">
    <source>
        <dbReference type="ARBA" id="ARBA00022729"/>
    </source>
</evidence>
<sequence length="152" mass="17535">MASSNYSFTVLAFLLVLALMCIDSATSFSLFGKKKHVHVVNNIDSASNPIYVHCKSGDDDLGSQYLQLNQEFQWSFRDNIFDSTLFFCTINWNNVHDGKRYGLVYDSYVALKTPCDKDCVWSARSDGVYFYDDDSQSYVFKYYWSVIPPMQQ</sequence>
<dbReference type="Pfam" id="PF05938">
    <property type="entry name" value="Self-incomp_S1"/>
    <property type="match status" value="1"/>
</dbReference>
<evidence type="ECO:0000256" key="1">
    <source>
        <dbReference type="ARBA" id="ARBA00004613"/>
    </source>
</evidence>
<evidence type="ECO:0000256" key="3">
    <source>
        <dbReference type="ARBA" id="ARBA00022471"/>
    </source>
</evidence>
<reference evidence="7 8" key="1">
    <citation type="submission" date="2024-01" db="EMBL/GenBank/DDBJ databases">
        <title>Genome assemblies of Stephania.</title>
        <authorList>
            <person name="Yang L."/>
        </authorList>
    </citation>
    <scope>NUCLEOTIDE SEQUENCE [LARGE SCALE GENOMIC DNA]</scope>
    <source>
        <strain evidence="7">QJT</strain>
        <tissue evidence="7">Leaf</tissue>
    </source>
</reference>